<dbReference type="PANTHER" id="PTHR30055">
    <property type="entry name" value="HTH-TYPE TRANSCRIPTIONAL REGULATOR RUTR"/>
    <property type="match status" value="1"/>
</dbReference>
<evidence type="ECO:0000313" key="7">
    <source>
        <dbReference type="Proteomes" id="UP000317355"/>
    </source>
</evidence>
<dbReference type="InterPro" id="IPR009057">
    <property type="entry name" value="Homeodomain-like_sf"/>
</dbReference>
<gene>
    <name evidence="6" type="ORF">FHK82_17465</name>
</gene>
<dbReference type="AlphaFoldDB" id="A0A558CJI2"/>
<keyword evidence="3" id="KW-0804">Transcription</keyword>
<dbReference type="Gene3D" id="1.10.357.10">
    <property type="entry name" value="Tetracycline Repressor, domain 2"/>
    <property type="match status" value="1"/>
</dbReference>
<evidence type="ECO:0000256" key="2">
    <source>
        <dbReference type="ARBA" id="ARBA00023125"/>
    </source>
</evidence>
<dbReference type="EMBL" id="VMRY01000126">
    <property type="protein sequence ID" value="TVT48917.1"/>
    <property type="molecule type" value="Genomic_DNA"/>
</dbReference>
<accession>A0A558CJI2</accession>
<evidence type="ECO:0000256" key="3">
    <source>
        <dbReference type="ARBA" id="ARBA00023163"/>
    </source>
</evidence>
<dbReference type="PROSITE" id="PS50977">
    <property type="entry name" value="HTH_TETR_2"/>
    <property type="match status" value="1"/>
</dbReference>
<feature type="DNA-binding region" description="H-T-H motif" evidence="4">
    <location>
        <begin position="35"/>
        <end position="54"/>
    </location>
</feature>
<reference evidence="6 7" key="1">
    <citation type="submission" date="2019-07" db="EMBL/GenBank/DDBJ databases">
        <title>The pathways for chlorine oxyanion respiration interact through the shared metabolite chlorate.</title>
        <authorList>
            <person name="Barnum T.P."/>
            <person name="Cheng Y."/>
            <person name="Hill K.A."/>
            <person name="Lucas L.N."/>
            <person name="Carlson H.K."/>
            <person name="Coates J.D."/>
        </authorList>
    </citation>
    <scope>NUCLEOTIDE SEQUENCE [LARGE SCALE GENOMIC DNA]</scope>
    <source>
        <strain evidence="6">BK-3</strain>
    </source>
</reference>
<evidence type="ECO:0000259" key="5">
    <source>
        <dbReference type="PROSITE" id="PS50977"/>
    </source>
</evidence>
<proteinExistence type="predicted"/>
<organism evidence="6 7">
    <name type="scientific">Sedimenticola thiotaurini</name>
    <dbReference type="NCBI Taxonomy" id="1543721"/>
    <lineage>
        <taxon>Bacteria</taxon>
        <taxon>Pseudomonadati</taxon>
        <taxon>Pseudomonadota</taxon>
        <taxon>Gammaproteobacteria</taxon>
        <taxon>Chromatiales</taxon>
        <taxon>Sedimenticolaceae</taxon>
        <taxon>Sedimenticola</taxon>
    </lineage>
</organism>
<dbReference type="GO" id="GO:0000976">
    <property type="term" value="F:transcription cis-regulatory region binding"/>
    <property type="evidence" value="ECO:0007669"/>
    <property type="project" value="TreeGrafter"/>
</dbReference>
<evidence type="ECO:0000256" key="4">
    <source>
        <dbReference type="PROSITE-ProRule" id="PRU00335"/>
    </source>
</evidence>
<comment type="caution">
    <text evidence="6">The sequence shown here is derived from an EMBL/GenBank/DDBJ whole genome shotgun (WGS) entry which is preliminary data.</text>
</comment>
<dbReference type="PANTHER" id="PTHR30055:SF234">
    <property type="entry name" value="HTH-TYPE TRANSCRIPTIONAL REGULATOR BETI"/>
    <property type="match status" value="1"/>
</dbReference>
<dbReference type="SUPFAM" id="SSF46689">
    <property type="entry name" value="Homeodomain-like"/>
    <property type="match status" value="1"/>
</dbReference>
<keyword evidence="2 4" id="KW-0238">DNA-binding</keyword>
<dbReference type="Proteomes" id="UP000317355">
    <property type="component" value="Unassembled WGS sequence"/>
</dbReference>
<keyword evidence="1" id="KW-0805">Transcription regulation</keyword>
<name>A0A558CJI2_9GAMM</name>
<feature type="domain" description="HTH tetR-type" evidence="5">
    <location>
        <begin position="12"/>
        <end position="72"/>
    </location>
</feature>
<dbReference type="InterPro" id="IPR050109">
    <property type="entry name" value="HTH-type_TetR-like_transc_reg"/>
</dbReference>
<evidence type="ECO:0000313" key="6">
    <source>
        <dbReference type="EMBL" id="TVT48917.1"/>
    </source>
</evidence>
<evidence type="ECO:0000256" key="1">
    <source>
        <dbReference type="ARBA" id="ARBA00023015"/>
    </source>
</evidence>
<dbReference type="Pfam" id="PF00440">
    <property type="entry name" value="TetR_N"/>
    <property type="match status" value="1"/>
</dbReference>
<protein>
    <submittedName>
        <fullName evidence="6">TetR/AcrR family transcriptional regulator</fullName>
    </submittedName>
</protein>
<dbReference type="PRINTS" id="PR00455">
    <property type="entry name" value="HTHTETR"/>
</dbReference>
<sequence>MSPRILDNNQLLAREQELIDTALQIMETDGTAGLTMDKVVARVPYSKGTIYNHFTSREDLLTGVCNAGMSVLAELFSRALTFNGTTRERLLAVQYAYLLHALLQPTQFMLVISAKTASLSERTSERRQAEHYQLEGRLMGPMLKLVDEAITNRELVLPKQMTKQQIVFTNWAGSFGAIALLINSEGKCSGRQGLAFQSEIFNHANLLLDGMQWHPLSHEMDYYKSVERIAQEIFPEESAQAGNPQYSQRMKAN</sequence>
<dbReference type="GO" id="GO:0003700">
    <property type="term" value="F:DNA-binding transcription factor activity"/>
    <property type="evidence" value="ECO:0007669"/>
    <property type="project" value="TreeGrafter"/>
</dbReference>
<dbReference type="InterPro" id="IPR001647">
    <property type="entry name" value="HTH_TetR"/>
</dbReference>